<sequence length="982" mass="111864">MLKLIKLIIIVLLVLFLGLGVSLFSGIKIDSFSFNNFSVSQFYLKYDKKLILEIDELKINSKLLASKEDKTSQTDILNILSNVKKVLSFFKKIDVERIKIADNEFTVTLNNKLLYLDNKDINLSADLDLSASQIFLNFYSVYHKQSGLTLIGKSKLDLSKNIFNFFGTYYYEDISGEINAQVANNIFDFYVNSKNSFKSMKFLKQLFRLDSVAEAWMYDNVEGDINLEYLYGKIDIEKKQAIMDSIKGRAYIKDAKIRFNEKAKTVDTKFLTINYKNDTLYFDLENPTYNESKLYGSKVYITDLTSLQKGVVHVDLKSESMLNDDILGILKAYEINLPLKQSSGELKSRVYLKVPYLASRKMEVLGEFKLKDALLRLNNFEFKAFEADVELKDNIVDIKNSRIKHKEMLESNLSLVIDTNTSTATGEAKINSFKIQSDKESIIDAKDISTKLDVDFKESAKIDIKDLETKIDIKEKSVDIDIKDLKKIYPYSKLLDNTGIKEGDLEVKVFDENNIEFTINAKNLDYPFSKDGEKIDKLSANGTINNDLILIKTNNNDIQIVLEKEKNPLIKLNNVDLDLSNNTKKDSKDKALPNIDLQLKNSFLILDDKHKYKTSWANIYIKNKNVKFEGEALYLDLPISKNGKKVRSLELNGDYKNRIVDLITKDKKLKLKYEIDKEKITMDLEDFDVIYNTNQESDDSSKTSYYINGKNSNIIINEKYIAKADNYNFIFENYKTDIDLKYKDTTFVYHKDFEGVLSVDAKNMNDEFLNSILGKNLVQGGTVNISASGKDGKIYGTAFLEKNKILDLAILNNLLILINTSPGIINPFLVIPSVVGMATNEGFNLNGYRVIEGRVDFSYDFNSKFLNMQKITTKGNGIDFDGNATIDFDSSKIDSKLHLVFLKDYSKIVGAIPVINYVLLGDEKRVDTEVEIFGTLDDPKYKTNLVKDGVSAPVNFLKRVITSPVKLIETIGEGLSGDKKKE</sequence>
<reference evidence="2 3" key="1">
    <citation type="submission" date="2019-05" db="EMBL/GenBank/DDBJ databases">
        <title>Arcobacter sp. nov., isolated from sea sediment.</title>
        <authorList>
            <person name="Kim W."/>
        </authorList>
    </citation>
    <scope>NUCLEOTIDE SEQUENCE [LARGE SCALE GENOMIC DNA]</scope>
    <source>
        <strain evidence="2 3">CAU 1517</strain>
    </source>
</reference>
<dbReference type="Pfam" id="PF13116">
    <property type="entry name" value="YhdP"/>
    <property type="match status" value="1"/>
</dbReference>
<gene>
    <name evidence="2" type="ORF">FDK22_12990</name>
</gene>
<feature type="domain" description="YhdP central" evidence="1">
    <location>
        <begin position="244"/>
        <end position="940"/>
    </location>
</feature>
<dbReference type="InterPro" id="IPR025263">
    <property type="entry name" value="YhdP_central"/>
</dbReference>
<evidence type="ECO:0000313" key="2">
    <source>
        <dbReference type="EMBL" id="TLP36183.1"/>
    </source>
</evidence>
<organism evidence="2 3">
    <name type="scientific">Arcobacter arenosus</name>
    <dbReference type="NCBI Taxonomy" id="2576037"/>
    <lineage>
        <taxon>Bacteria</taxon>
        <taxon>Pseudomonadati</taxon>
        <taxon>Campylobacterota</taxon>
        <taxon>Epsilonproteobacteria</taxon>
        <taxon>Campylobacterales</taxon>
        <taxon>Arcobacteraceae</taxon>
        <taxon>Arcobacter</taxon>
    </lineage>
</organism>
<comment type="caution">
    <text evidence="2">The sequence shown here is derived from an EMBL/GenBank/DDBJ whole genome shotgun (WGS) entry which is preliminary data.</text>
</comment>
<dbReference type="AlphaFoldDB" id="A0A5R8XY82"/>
<dbReference type="Proteomes" id="UP000308901">
    <property type="component" value="Unassembled WGS sequence"/>
</dbReference>
<dbReference type="OrthoDB" id="5332226at2"/>
<proteinExistence type="predicted"/>
<name>A0A5R8XY82_9BACT</name>
<protein>
    <submittedName>
        <fullName evidence="2">DUF3971 domain-containing protein</fullName>
    </submittedName>
</protein>
<accession>A0A5R8XY82</accession>
<keyword evidence="3" id="KW-1185">Reference proteome</keyword>
<evidence type="ECO:0000259" key="1">
    <source>
        <dbReference type="Pfam" id="PF13116"/>
    </source>
</evidence>
<dbReference type="RefSeq" id="WP_138153413.1">
    <property type="nucleotide sequence ID" value="NZ_VANU01000006.1"/>
</dbReference>
<evidence type="ECO:0000313" key="3">
    <source>
        <dbReference type="Proteomes" id="UP000308901"/>
    </source>
</evidence>
<dbReference type="EMBL" id="VANU01000006">
    <property type="protein sequence ID" value="TLP36183.1"/>
    <property type="molecule type" value="Genomic_DNA"/>
</dbReference>